<accession>A0ACB9N1J7</accession>
<organism evidence="1 2">
    <name type="scientific">Melastoma candidum</name>
    <dbReference type="NCBI Taxonomy" id="119954"/>
    <lineage>
        <taxon>Eukaryota</taxon>
        <taxon>Viridiplantae</taxon>
        <taxon>Streptophyta</taxon>
        <taxon>Embryophyta</taxon>
        <taxon>Tracheophyta</taxon>
        <taxon>Spermatophyta</taxon>
        <taxon>Magnoliopsida</taxon>
        <taxon>eudicotyledons</taxon>
        <taxon>Gunneridae</taxon>
        <taxon>Pentapetalae</taxon>
        <taxon>rosids</taxon>
        <taxon>malvids</taxon>
        <taxon>Myrtales</taxon>
        <taxon>Melastomataceae</taxon>
        <taxon>Melastomatoideae</taxon>
        <taxon>Melastomateae</taxon>
        <taxon>Melastoma</taxon>
    </lineage>
</organism>
<dbReference type="Proteomes" id="UP001057402">
    <property type="component" value="Chromosome 8"/>
</dbReference>
<gene>
    <name evidence="1" type="ORF">MLD38_028722</name>
</gene>
<name>A0ACB9N1J7_9MYRT</name>
<protein>
    <submittedName>
        <fullName evidence="1">Uncharacterized protein</fullName>
    </submittedName>
</protein>
<comment type="caution">
    <text evidence="1">The sequence shown here is derived from an EMBL/GenBank/DDBJ whole genome shotgun (WGS) entry which is preliminary data.</text>
</comment>
<sequence>MDPSYYRRVDATGGCPKPDKGIKIAPTGKKKRRTKSRLGFSVQRLRIRVARFFRVLKRWRRRLCPYGRCVLPWKPPKSRSEDFGWRSRSSSSSTTSSSSSASKLVYSGSGNYKFYSEAIADCLEFIKRNSISLDEKKDLISSLSDVC</sequence>
<evidence type="ECO:0000313" key="1">
    <source>
        <dbReference type="EMBL" id="KAI4330432.1"/>
    </source>
</evidence>
<proteinExistence type="predicted"/>
<evidence type="ECO:0000313" key="2">
    <source>
        <dbReference type="Proteomes" id="UP001057402"/>
    </source>
</evidence>
<keyword evidence="2" id="KW-1185">Reference proteome</keyword>
<reference evidence="2" key="1">
    <citation type="journal article" date="2023" name="Front. Plant Sci.">
        <title>Chromosomal-level genome assembly of Melastoma candidum provides insights into trichome evolution.</title>
        <authorList>
            <person name="Zhong Y."/>
            <person name="Wu W."/>
            <person name="Sun C."/>
            <person name="Zou P."/>
            <person name="Liu Y."/>
            <person name="Dai S."/>
            <person name="Zhou R."/>
        </authorList>
    </citation>
    <scope>NUCLEOTIDE SEQUENCE [LARGE SCALE GENOMIC DNA]</scope>
</reference>
<dbReference type="EMBL" id="CM042887">
    <property type="protein sequence ID" value="KAI4330432.1"/>
    <property type="molecule type" value="Genomic_DNA"/>
</dbReference>